<name>A0ABP9FRA7_9GAMM</name>
<evidence type="ECO:0000313" key="4">
    <source>
        <dbReference type="EMBL" id="GAA4902816.1"/>
    </source>
</evidence>
<evidence type="ECO:0000259" key="3">
    <source>
        <dbReference type="Pfam" id="PF03703"/>
    </source>
</evidence>
<evidence type="ECO:0000256" key="2">
    <source>
        <dbReference type="SAM" id="Phobius"/>
    </source>
</evidence>
<feature type="region of interest" description="Disordered" evidence="1">
    <location>
        <begin position="1"/>
        <end position="24"/>
    </location>
</feature>
<accession>A0ABP9FRA7</accession>
<dbReference type="Proteomes" id="UP001499988">
    <property type="component" value="Unassembled WGS sequence"/>
</dbReference>
<proteinExistence type="predicted"/>
<evidence type="ECO:0000313" key="5">
    <source>
        <dbReference type="Proteomes" id="UP001499988"/>
    </source>
</evidence>
<dbReference type="InterPro" id="IPR005182">
    <property type="entry name" value="YdbS-like_PH"/>
</dbReference>
<dbReference type="RefSeq" id="WP_345337407.1">
    <property type="nucleotide sequence ID" value="NZ_BAABJZ010000106.1"/>
</dbReference>
<dbReference type="PANTHER" id="PTHR34473">
    <property type="entry name" value="UPF0699 TRANSMEMBRANE PROTEIN YDBS"/>
    <property type="match status" value="1"/>
</dbReference>
<evidence type="ECO:0000256" key="1">
    <source>
        <dbReference type="SAM" id="MobiDB-lite"/>
    </source>
</evidence>
<feature type="compositionally biased region" description="Basic and acidic residues" evidence="1">
    <location>
        <begin position="190"/>
        <end position="201"/>
    </location>
</feature>
<gene>
    <name evidence="4" type="ORF">GCM10023333_41170</name>
</gene>
<keyword evidence="2" id="KW-0472">Membrane</keyword>
<organism evidence="4 5">
    <name type="scientific">Ferrimonas pelagia</name>
    <dbReference type="NCBI Taxonomy" id="1177826"/>
    <lineage>
        <taxon>Bacteria</taxon>
        <taxon>Pseudomonadati</taxon>
        <taxon>Pseudomonadota</taxon>
        <taxon>Gammaproteobacteria</taxon>
        <taxon>Alteromonadales</taxon>
        <taxon>Ferrimonadaceae</taxon>
        <taxon>Ferrimonas</taxon>
    </lineage>
</organism>
<keyword evidence="2" id="KW-1133">Transmembrane helix</keyword>
<keyword evidence="5" id="KW-1185">Reference proteome</keyword>
<dbReference type="PANTHER" id="PTHR34473:SF3">
    <property type="entry name" value="TRANSMEMBRANE PROTEIN-RELATED"/>
    <property type="match status" value="1"/>
</dbReference>
<feature type="transmembrane region" description="Helical" evidence="2">
    <location>
        <begin position="52"/>
        <end position="75"/>
    </location>
</feature>
<reference evidence="5" key="1">
    <citation type="journal article" date="2019" name="Int. J. Syst. Evol. Microbiol.">
        <title>The Global Catalogue of Microorganisms (GCM) 10K type strain sequencing project: providing services to taxonomists for standard genome sequencing and annotation.</title>
        <authorList>
            <consortium name="The Broad Institute Genomics Platform"/>
            <consortium name="The Broad Institute Genome Sequencing Center for Infectious Disease"/>
            <person name="Wu L."/>
            <person name="Ma J."/>
        </authorList>
    </citation>
    <scope>NUCLEOTIDE SEQUENCE [LARGE SCALE GENOMIC DNA]</scope>
    <source>
        <strain evidence="5">JCM 18401</strain>
    </source>
</reference>
<feature type="transmembrane region" description="Helical" evidence="2">
    <location>
        <begin position="81"/>
        <end position="99"/>
    </location>
</feature>
<feature type="region of interest" description="Disordered" evidence="1">
    <location>
        <begin position="190"/>
        <end position="216"/>
    </location>
</feature>
<comment type="caution">
    <text evidence="4">The sequence shown here is derived from an EMBL/GenBank/DDBJ whole genome shotgun (WGS) entry which is preliminary data.</text>
</comment>
<dbReference type="EMBL" id="BAABJZ010000106">
    <property type="protein sequence ID" value="GAA4902816.1"/>
    <property type="molecule type" value="Genomic_DNA"/>
</dbReference>
<keyword evidence="2" id="KW-0812">Transmembrane</keyword>
<dbReference type="Pfam" id="PF03703">
    <property type="entry name" value="bPH_2"/>
    <property type="match status" value="1"/>
</dbReference>
<feature type="domain" description="YdbS-like PH" evidence="3">
    <location>
        <begin position="106"/>
        <end position="183"/>
    </location>
</feature>
<sequence length="216" mass="23803">MTDPSQITAADPDNANSGGAPQHTRTLLPPEHWQGFDQIALTPVDPAHPQEVLLSTALPVILLLTLFTGLIVFIITPPAAIAMTLLSGFALAMCLLLLWRHALAKTRHYGVCQHELLMQYGVFWQRRISLPYTRLQHISLSQGPVERRFKLSTLRCFSAGSGAAEIELPGLSTPLAEQLRQHLLARSGLNKDNELAQRTEDSLPPAPHASDNRTER</sequence>
<protein>
    <recommendedName>
        <fullName evidence="3">YdbS-like PH domain-containing protein</fullName>
    </recommendedName>
</protein>